<dbReference type="InterPro" id="IPR027417">
    <property type="entry name" value="P-loop_NTPase"/>
</dbReference>
<dbReference type="InterPro" id="IPR039430">
    <property type="entry name" value="Thymidylate_kin-like_dom"/>
</dbReference>
<reference evidence="2 3" key="1">
    <citation type="submission" date="2018-12" db="EMBL/GenBank/DDBJ databases">
        <title>Lysinibacillus antri sp. nov., isolated from a cave soil.</title>
        <authorList>
            <person name="Narsing Rao M.P."/>
            <person name="Zhang H."/>
            <person name="Dong Z.-Y."/>
            <person name="Niu X.-K."/>
            <person name="Zhang K."/>
            <person name="Fang B.-Z."/>
            <person name="Kang Y.-Q."/>
            <person name="Xiao M."/>
            <person name="Li W.-J."/>
        </authorList>
    </citation>
    <scope>NUCLEOTIDE SEQUENCE [LARGE SCALE GENOMIC DNA]</scope>
    <source>
        <strain evidence="2 3">SYSU K30002</strain>
    </source>
</reference>
<comment type="caution">
    <text evidence="2">The sequence shown here is derived from an EMBL/GenBank/DDBJ whole genome shotgun (WGS) entry which is preliminary data.</text>
</comment>
<gene>
    <name evidence="2" type="ORF">EK386_14450</name>
</gene>
<dbReference type="Gene3D" id="3.40.50.300">
    <property type="entry name" value="P-loop containing nucleotide triphosphate hydrolases"/>
    <property type="match status" value="1"/>
</dbReference>
<proteinExistence type="predicted"/>
<evidence type="ECO:0000313" key="2">
    <source>
        <dbReference type="EMBL" id="RUL49873.1"/>
    </source>
</evidence>
<accession>A0A3S0P2V9</accession>
<dbReference type="Proteomes" id="UP000287910">
    <property type="component" value="Unassembled WGS sequence"/>
</dbReference>
<feature type="domain" description="Thymidylate kinase-like" evidence="1">
    <location>
        <begin position="12"/>
        <end position="187"/>
    </location>
</feature>
<dbReference type="EMBL" id="RYYR01000022">
    <property type="protein sequence ID" value="RUL49873.1"/>
    <property type="molecule type" value="Genomic_DNA"/>
</dbReference>
<dbReference type="SUPFAM" id="SSF52540">
    <property type="entry name" value="P-loop containing nucleoside triphosphate hydrolases"/>
    <property type="match status" value="1"/>
</dbReference>
<organism evidence="2 3">
    <name type="scientific">Lysinibacillus antri</name>
    <dbReference type="NCBI Taxonomy" id="2498145"/>
    <lineage>
        <taxon>Bacteria</taxon>
        <taxon>Bacillati</taxon>
        <taxon>Bacillota</taxon>
        <taxon>Bacilli</taxon>
        <taxon>Bacillales</taxon>
        <taxon>Bacillaceae</taxon>
        <taxon>Lysinibacillus</taxon>
    </lineage>
</organism>
<sequence>MGILGKLIVLTGLDGSGTSTVAEQLYAEDQGSTLLKSPPFPFSTNRSQIDEKVYDISPSAHYLYYLASNVYLTEIINKTMSEQDGNVYCIRYFIDTVVSHRAKGVNAAYEHETELYSIRKPDYIFYLDVEEQERQKRLDERGRGFLDNQLDDESLLNGFLEEFNALESQFIRIPTTNRDLEEIIQEIQSYIK</sequence>
<protein>
    <recommendedName>
        <fullName evidence="1">Thymidylate kinase-like domain-containing protein</fullName>
    </recommendedName>
</protein>
<name>A0A3S0P2V9_9BACI</name>
<dbReference type="AlphaFoldDB" id="A0A3S0P2V9"/>
<evidence type="ECO:0000313" key="3">
    <source>
        <dbReference type="Proteomes" id="UP000287910"/>
    </source>
</evidence>
<keyword evidence="3" id="KW-1185">Reference proteome</keyword>
<evidence type="ECO:0000259" key="1">
    <source>
        <dbReference type="Pfam" id="PF02223"/>
    </source>
</evidence>
<dbReference type="Pfam" id="PF02223">
    <property type="entry name" value="Thymidylate_kin"/>
    <property type="match status" value="1"/>
</dbReference>